<dbReference type="InterPro" id="IPR054722">
    <property type="entry name" value="PolX-like_BBD"/>
</dbReference>
<dbReference type="InterPro" id="IPR043502">
    <property type="entry name" value="DNA/RNA_pol_sf"/>
</dbReference>
<keyword evidence="2" id="KW-0479">Metal-binding</keyword>
<dbReference type="Pfam" id="PF07727">
    <property type="entry name" value="RVT_2"/>
    <property type="match status" value="2"/>
</dbReference>
<proteinExistence type="predicted"/>
<dbReference type="GO" id="GO:0008270">
    <property type="term" value="F:zinc ion binding"/>
    <property type="evidence" value="ECO:0007669"/>
    <property type="project" value="UniProtKB-KW"/>
</dbReference>
<dbReference type="InterPro" id="IPR001878">
    <property type="entry name" value="Znf_CCHC"/>
</dbReference>
<keyword evidence="1" id="KW-0064">Aspartyl protease</keyword>
<feature type="region of interest" description="Disordered" evidence="3">
    <location>
        <begin position="383"/>
        <end position="414"/>
    </location>
</feature>
<sequence length="2065" mass="233660">MMIEQYFLMTDYSLWEVILNGDSLIPTRVIDGVVQPVAPTTAEQRLARKNKLKARGTLLMALPDKHQLKFNIHKYAKSLMEAIEKRFGGNKETKKVQKTLLKQQYENFTGSSFESLDQIHDMLQKLISQLEILGESLSQEDINLKFLRSLPTYTNESLSVVTSVSAASTKVHVSALPNVDTLSDVVIYSFFASQSNSQHLDNNDLKQIDADDLEEMDLKWQMAMLTMRARRFLQRTGRNLGANGTTSIGFNMSKVECYNCHRRGHFAKERIYDWSFQADEKPTNYALMAFTSSSSLSSDNEVAPCSKACTKAYATLQSHYDKLTNDLRKSQFDVLSYKTCLEYVEARLVVYQQNETVFEEDIKLLKLDVMLRDNAQVELRKKFEKAEQERDDSESDVSMPTGPVHDRYKSGEGYHDVPPPYTGTFMPPKPDLVFHDAPTINETVPTVLNVEPKDESDGEPMPTQKAPSFVQTSEHVKPPRPSVKPVEYLISAENLRKDIPKSRGHKHNWNRKACFVCKSLTHLIKNYDYYEKKMVQKPVRKHAMRGNHQHYARITHPHPHRHVVPTALLTRSRLVPLTTARHVTAVVPQTKVQHQRPTKHGAHDRNISYLSDFEELNGGYVAFGGNLNGDTECIVLSSDFKLPDENQVLLRVPRENNMYNVDLKNIVPSGNLTCLFAKAALDESNLWHRRLGHINFKTMNKLVKGNLVRGLPSKVFENNHTCVACNKGKQHIASCKSKPISSVSQPLQRVRHGRFNNGLINENLSLDYRRLDVFGTRLHCILCHLGYSFHHLRKRRKWRWNWRRSKRATRLTPLNGRIPIIVVAGHILNEIVALFGSPFHKALELMLFKTSRKYAKGLLLLVKDLMLLVQVKAVVDAAKLLILNPNEFDLWKMIIEQYFLMTDYSLWEVILNGDSPTPTRVVDGVVQPIAPTTAEQRLAKKNELKARGTLLMALPDKHQLRFNIPKDAKSLMEAINKRLGGNKEIKKKLISQLEILGESLSQEDINLKFLRSLPSEWRTQTLIWRNKADLEDQSLDDLFNNLKIYEAEVKSSSSTSHTTHNIAFMSSHNTDNTNESVSVVASVSAVSTKPPASILPNVDNRSDAVIYSFFASQSNSPQLDNDDLKQINADDLEEMDLKWQMAMLTMRAKMFLQRSGRNLEANEITSIGFDMSKVECYNCHRRGHFSRECMSPKDTRNKDTQRISVPVETSTSNALVSQCDGVGSYDWRFQADEELKNYALMAFTSSSSSISDNEVAPCSKACTKAYATLTVDLRKSQFDVLLYKSVFDYDELNRSELDVSVPTSPMHDRYKSCEGYHDVPPPYTGTFMPFKPDLVFHDASTVSETVLTVFNVEPSTTKPIKEMSQSNMPTAPIIEDWVSDSEDESEGNPQQALKDKGVIDNGCSRHMTGNISCLSDFEEINVGYIAFSGNPKCGKITGKGKIKTGKLDFNDVYFVKELKFNLFSVSQMCDKKNSVLFTVTKCVVLSFDFNENHVLLRVPRENNMYNADEGFLVGYSVSSKAFRVSNSKTRIVQKTLHINFLENQTNVAGRGPTWLFDIDTLTLSMNYQSVVAENQPNSSAGIQENLDAGKVRKEPVSTQQYVLLPLWSTGSKDPQNTDVDAAFDVKENESEVHVSPSSSVKPKKHDEKATREAKGKSPVITAVGPNSTNNTNSFSAAGPSNTAVSPNFEIDDDEDVGVEADFSNLEISIHVSPILTIIVYKDHHVTQIIGDLSLAPQTRSMTRVEKLLQFKMQKVWVLVDLPKGKRAIGSKWVFRNKKDERGIVIRTKARLVAQGHTQEEGIDYEEVFAPVARIEAIRFKDADYPDKVYKVVKALYGLHQAPRARYETLATYLLENGFQKGKIDQTLFIKKKKGNILLVHVYVDDIIFGSTNKELCKSFEKLMKDKFQMSLIGELTFFLGLQVKQKDDGIFISQDKYVAKILRKFSLTDGKSASTPIDTEKPLLKNPGGEDVDVHIYRSIISSLMYLTSSRPDIKFTVCACARFQVTPKASHLHAVKRIFRYLKVKTHLGLWYPKDSPFNLVAYSDNDYAGASLDRKFTTEVVSS</sequence>
<keyword evidence="2" id="KW-0863">Zinc-finger</keyword>
<dbReference type="SMART" id="SM00343">
    <property type="entry name" value="ZnF_C2HC"/>
    <property type="match status" value="2"/>
</dbReference>
<feature type="region of interest" description="Disordered" evidence="3">
    <location>
        <begin position="1627"/>
        <end position="1686"/>
    </location>
</feature>
<keyword evidence="2" id="KW-0862">Zinc</keyword>
<protein>
    <submittedName>
        <fullName evidence="5">Putative ribonuclease H-like domain-containing protein</fullName>
    </submittedName>
</protein>
<gene>
    <name evidence="5" type="ORF">Tci_021370</name>
</gene>
<dbReference type="EMBL" id="BKCJ010002558">
    <property type="protein sequence ID" value="GEU49392.1"/>
    <property type="molecule type" value="Genomic_DNA"/>
</dbReference>
<dbReference type="SUPFAM" id="SSF57756">
    <property type="entry name" value="Retrovirus zinc finger-like domains"/>
    <property type="match status" value="1"/>
</dbReference>
<keyword evidence="1" id="KW-0645">Protease</keyword>
<dbReference type="PROSITE" id="PS50158">
    <property type="entry name" value="ZF_CCHC"/>
    <property type="match status" value="1"/>
</dbReference>
<evidence type="ECO:0000259" key="4">
    <source>
        <dbReference type="PROSITE" id="PS50158"/>
    </source>
</evidence>
<dbReference type="SUPFAM" id="SSF56672">
    <property type="entry name" value="DNA/RNA polymerases"/>
    <property type="match status" value="1"/>
</dbReference>
<dbReference type="PANTHER" id="PTHR11439:SF495">
    <property type="entry name" value="REVERSE TRANSCRIPTASE, RNA-DEPENDENT DNA POLYMERASE-RELATED"/>
    <property type="match status" value="1"/>
</dbReference>
<evidence type="ECO:0000256" key="1">
    <source>
        <dbReference type="ARBA" id="ARBA00022750"/>
    </source>
</evidence>
<organism evidence="5">
    <name type="scientific">Tanacetum cinerariifolium</name>
    <name type="common">Dalmatian daisy</name>
    <name type="synonym">Chrysanthemum cinerariifolium</name>
    <dbReference type="NCBI Taxonomy" id="118510"/>
    <lineage>
        <taxon>Eukaryota</taxon>
        <taxon>Viridiplantae</taxon>
        <taxon>Streptophyta</taxon>
        <taxon>Embryophyta</taxon>
        <taxon>Tracheophyta</taxon>
        <taxon>Spermatophyta</taxon>
        <taxon>Magnoliopsida</taxon>
        <taxon>eudicotyledons</taxon>
        <taxon>Gunneridae</taxon>
        <taxon>Pentapetalae</taxon>
        <taxon>asterids</taxon>
        <taxon>campanulids</taxon>
        <taxon>Asterales</taxon>
        <taxon>Asteraceae</taxon>
        <taxon>Asteroideae</taxon>
        <taxon>Anthemideae</taxon>
        <taxon>Anthemidinae</taxon>
        <taxon>Tanacetum</taxon>
    </lineage>
</organism>
<name>A0A6L2KL71_TANCI</name>
<feature type="region of interest" description="Disordered" evidence="3">
    <location>
        <begin position="452"/>
        <end position="482"/>
    </location>
</feature>
<accession>A0A6L2KL71</accession>
<evidence type="ECO:0000256" key="3">
    <source>
        <dbReference type="SAM" id="MobiDB-lite"/>
    </source>
</evidence>
<evidence type="ECO:0000256" key="2">
    <source>
        <dbReference type="PROSITE-ProRule" id="PRU00047"/>
    </source>
</evidence>
<dbReference type="GO" id="GO:0003676">
    <property type="term" value="F:nucleic acid binding"/>
    <property type="evidence" value="ECO:0007669"/>
    <property type="project" value="InterPro"/>
</dbReference>
<dbReference type="Pfam" id="PF14223">
    <property type="entry name" value="Retrotran_gag_2"/>
    <property type="match status" value="1"/>
</dbReference>
<feature type="domain" description="CCHC-type" evidence="4">
    <location>
        <begin position="1176"/>
        <end position="1189"/>
    </location>
</feature>
<feature type="compositionally biased region" description="Basic and acidic residues" evidence="3">
    <location>
        <begin position="404"/>
        <end position="414"/>
    </location>
</feature>
<dbReference type="InterPro" id="IPR025724">
    <property type="entry name" value="GAG-pre-integrase_dom"/>
</dbReference>
<dbReference type="InterPro" id="IPR013103">
    <property type="entry name" value="RVT_2"/>
</dbReference>
<evidence type="ECO:0000313" key="5">
    <source>
        <dbReference type="EMBL" id="GEU49392.1"/>
    </source>
</evidence>
<dbReference type="Pfam" id="PF22936">
    <property type="entry name" value="Pol_BBD"/>
    <property type="match status" value="1"/>
</dbReference>
<dbReference type="GO" id="GO:0004190">
    <property type="term" value="F:aspartic-type endopeptidase activity"/>
    <property type="evidence" value="ECO:0007669"/>
    <property type="project" value="UniProtKB-KW"/>
</dbReference>
<dbReference type="Pfam" id="PF00098">
    <property type="entry name" value="zf-CCHC"/>
    <property type="match status" value="1"/>
</dbReference>
<feature type="compositionally biased region" description="Polar residues" evidence="3">
    <location>
        <begin position="1674"/>
        <end position="1685"/>
    </location>
</feature>
<keyword evidence="1" id="KW-0378">Hydrolase</keyword>
<reference evidence="5" key="1">
    <citation type="journal article" date="2019" name="Sci. Rep.">
        <title>Draft genome of Tanacetum cinerariifolium, the natural source of mosquito coil.</title>
        <authorList>
            <person name="Yamashiro T."/>
            <person name="Shiraishi A."/>
            <person name="Satake H."/>
            <person name="Nakayama K."/>
        </authorList>
    </citation>
    <scope>NUCLEOTIDE SEQUENCE</scope>
</reference>
<dbReference type="InterPro" id="IPR036875">
    <property type="entry name" value="Znf_CCHC_sf"/>
</dbReference>
<feature type="compositionally biased region" description="Basic and acidic residues" evidence="3">
    <location>
        <begin position="1644"/>
        <end position="1655"/>
    </location>
</feature>
<dbReference type="Gene3D" id="4.10.60.10">
    <property type="entry name" value="Zinc finger, CCHC-type"/>
    <property type="match status" value="1"/>
</dbReference>
<comment type="caution">
    <text evidence="5">The sequence shown here is derived from an EMBL/GenBank/DDBJ whole genome shotgun (WGS) entry which is preliminary data.</text>
</comment>
<dbReference type="Pfam" id="PF13976">
    <property type="entry name" value="gag_pre-integrs"/>
    <property type="match status" value="1"/>
</dbReference>
<dbReference type="PANTHER" id="PTHR11439">
    <property type="entry name" value="GAG-POL-RELATED RETROTRANSPOSON"/>
    <property type="match status" value="1"/>
</dbReference>